<proteinExistence type="predicted"/>
<accession>A0A6M1SSC1</accession>
<dbReference type="RefSeq" id="WP_165139146.1">
    <property type="nucleotide sequence ID" value="NZ_JAALLT010000001.1"/>
</dbReference>
<evidence type="ECO:0000313" key="2">
    <source>
        <dbReference type="EMBL" id="NGP75652.1"/>
    </source>
</evidence>
<gene>
    <name evidence="2" type="ORF">G3570_03350</name>
</gene>
<keyword evidence="3" id="KW-1185">Reference proteome</keyword>
<dbReference type="Proteomes" id="UP000473278">
    <property type="component" value="Unassembled WGS sequence"/>
</dbReference>
<protein>
    <submittedName>
        <fullName evidence="2">Uncharacterized protein</fullName>
    </submittedName>
</protein>
<name>A0A6M1SSC1_9BACT</name>
<feature type="region of interest" description="Disordered" evidence="1">
    <location>
        <begin position="27"/>
        <end position="65"/>
    </location>
</feature>
<dbReference type="AlphaFoldDB" id="A0A6M1SSC1"/>
<dbReference type="EMBL" id="JAALLT010000001">
    <property type="protein sequence ID" value="NGP75652.1"/>
    <property type="molecule type" value="Genomic_DNA"/>
</dbReference>
<reference evidence="2 3" key="1">
    <citation type="submission" date="2020-02" db="EMBL/GenBank/DDBJ databases">
        <title>Balneolaceae bacterium YR4-1, complete genome.</title>
        <authorList>
            <person name="Li Y."/>
            <person name="Wu S."/>
        </authorList>
    </citation>
    <scope>NUCLEOTIDE SEQUENCE [LARGE SCALE GENOMIC DNA]</scope>
    <source>
        <strain evidence="2 3">YR4-1</strain>
    </source>
</reference>
<evidence type="ECO:0000313" key="3">
    <source>
        <dbReference type="Proteomes" id="UP000473278"/>
    </source>
</evidence>
<comment type="caution">
    <text evidence="2">The sequence shown here is derived from an EMBL/GenBank/DDBJ whole genome shotgun (WGS) entry which is preliminary data.</text>
</comment>
<organism evidence="2 3">
    <name type="scientific">Halalkalibaculum roseum</name>
    <dbReference type="NCBI Taxonomy" id="2709311"/>
    <lineage>
        <taxon>Bacteria</taxon>
        <taxon>Pseudomonadati</taxon>
        <taxon>Balneolota</taxon>
        <taxon>Balneolia</taxon>
        <taxon>Balneolales</taxon>
        <taxon>Balneolaceae</taxon>
        <taxon>Halalkalibaculum</taxon>
    </lineage>
</organism>
<evidence type="ECO:0000256" key="1">
    <source>
        <dbReference type="SAM" id="MobiDB-lite"/>
    </source>
</evidence>
<sequence length="86" mass="9424">MDSKKALFALFDSGAQTILNETLLAHNRHTSGRNNNAEETVDGTEPKEETAKESIANVKSPLQKMGEAVDRMVNEGGSTEYNLDEK</sequence>